<keyword evidence="2" id="KW-0479">Metal-binding</keyword>
<dbReference type="GO" id="GO:0016706">
    <property type="term" value="F:2-oxoglutarate-dependent dioxygenase activity"/>
    <property type="evidence" value="ECO:0007669"/>
    <property type="project" value="TreeGrafter"/>
</dbReference>
<evidence type="ECO:0000256" key="5">
    <source>
        <dbReference type="ARBA" id="ARBA00023004"/>
    </source>
</evidence>
<evidence type="ECO:0000256" key="2">
    <source>
        <dbReference type="ARBA" id="ARBA00022723"/>
    </source>
</evidence>
<dbReference type="InterPro" id="IPR039994">
    <property type="entry name" value="NO66-like"/>
</dbReference>
<dbReference type="PROSITE" id="PS51184">
    <property type="entry name" value="JMJC"/>
    <property type="match status" value="1"/>
</dbReference>
<name>A0A136A3Y3_9ALTE</name>
<protein>
    <submittedName>
        <fullName evidence="7">RmlC-like domain-containing protein</fullName>
    </submittedName>
</protein>
<keyword evidence="3" id="KW-0223">Dioxygenase</keyword>
<evidence type="ECO:0000313" key="8">
    <source>
        <dbReference type="Proteomes" id="UP000070299"/>
    </source>
</evidence>
<evidence type="ECO:0000313" key="7">
    <source>
        <dbReference type="EMBL" id="KXI29916.1"/>
    </source>
</evidence>
<dbReference type="Proteomes" id="UP000070299">
    <property type="component" value="Unassembled WGS sequence"/>
</dbReference>
<dbReference type="EMBL" id="LSNE01000003">
    <property type="protein sequence ID" value="KXI29916.1"/>
    <property type="molecule type" value="Genomic_DNA"/>
</dbReference>
<dbReference type="SMART" id="SM00558">
    <property type="entry name" value="JmjC"/>
    <property type="match status" value="1"/>
</dbReference>
<evidence type="ECO:0000256" key="1">
    <source>
        <dbReference type="ARBA" id="ARBA00001954"/>
    </source>
</evidence>
<evidence type="ECO:0000256" key="4">
    <source>
        <dbReference type="ARBA" id="ARBA00023002"/>
    </source>
</evidence>
<keyword evidence="8" id="KW-1185">Reference proteome</keyword>
<dbReference type="Pfam" id="PF20514">
    <property type="entry name" value="WHD_ROXA"/>
    <property type="match status" value="1"/>
</dbReference>
<dbReference type="SUPFAM" id="SSF51197">
    <property type="entry name" value="Clavaminate synthase-like"/>
    <property type="match status" value="1"/>
</dbReference>
<dbReference type="OrthoDB" id="9764016at2"/>
<dbReference type="InterPro" id="IPR003347">
    <property type="entry name" value="JmjC_dom"/>
</dbReference>
<dbReference type="Pfam" id="PF08007">
    <property type="entry name" value="JmjC_2"/>
    <property type="match status" value="1"/>
</dbReference>
<dbReference type="Gene3D" id="3.40.366.30">
    <property type="entry name" value="50S ribosomal protein L16 arginine hydroxylase, Chain A, Domain 2"/>
    <property type="match status" value="1"/>
</dbReference>
<organism evidence="7 8">
    <name type="scientific">Paraglaciecola hydrolytica</name>
    <dbReference type="NCBI Taxonomy" id="1799789"/>
    <lineage>
        <taxon>Bacteria</taxon>
        <taxon>Pseudomonadati</taxon>
        <taxon>Pseudomonadota</taxon>
        <taxon>Gammaproteobacteria</taxon>
        <taxon>Alteromonadales</taxon>
        <taxon>Alteromonadaceae</taxon>
        <taxon>Paraglaciecola</taxon>
    </lineage>
</organism>
<dbReference type="RefSeq" id="WP_068373331.1">
    <property type="nucleotide sequence ID" value="NZ_LSNE01000003.1"/>
</dbReference>
<evidence type="ECO:0000259" key="6">
    <source>
        <dbReference type="PROSITE" id="PS51184"/>
    </source>
</evidence>
<reference evidence="8" key="1">
    <citation type="submission" date="2016-02" db="EMBL/GenBank/DDBJ databases">
        <authorList>
            <person name="Schultz-Johansen M."/>
            <person name="Glaring M.A."/>
            <person name="Bech P.K."/>
            <person name="Stougaard P."/>
        </authorList>
    </citation>
    <scope>NUCLEOTIDE SEQUENCE [LARGE SCALE GENOMIC DNA]</scope>
    <source>
        <strain evidence="8">S66</strain>
    </source>
</reference>
<proteinExistence type="predicted"/>
<keyword evidence="5" id="KW-0408">Iron</keyword>
<dbReference type="AlphaFoldDB" id="A0A136A3Y3"/>
<sequence>MYQIKNFDVDVFLSEYWQKKPLLIKQGFSHFQDPLDEHELAGLALEENIDSRVISLKSKKWQVAHGPFEDINQHCKGAWSLLVQAVDQHVPEADELMRAFSFIPHWRMTDLMVSFSNESAGVGPHIDQYDVFIVQGKGTRRWQIGLPGDYSNKVPHPELKQITEFEPIIDEALQPGDIIYIPPHHPHNGVALEYCMNYSVGFRAPSAQELLSSFSDFSLENNLFTQRYLDQKITPRKHPSSIKLQEIAQFKQMLHQAIDSPNCSQWLAEYLSTNNRANKDEEDPSEAYSMEEISELLADGQTFVREPGIKPIFIESQEAENSDFIFYIEGQAFHCPANTAEFVQNFLNSAVFNAENGLPQEICLFFRQTLTTLVNSGYWFPE</sequence>
<dbReference type="InterPro" id="IPR046799">
    <property type="entry name" value="ROXA-like_wH"/>
</dbReference>
<keyword evidence="4" id="KW-0560">Oxidoreductase</keyword>
<comment type="cofactor">
    <cofactor evidence="1">
        <name>Fe(2+)</name>
        <dbReference type="ChEBI" id="CHEBI:29033"/>
    </cofactor>
</comment>
<gene>
    <name evidence="7" type="ORF">AX660_07810</name>
</gene>
<dbReference type="PANTHER" id="PTHR13096">
    <property type="entry name" value="MINA53 MYC INDUCED NUCLEAR ANTIGEN"/>
    <property type="match status" value="1"/>
</dbReference>
<dbReference type="STRING" id="1799789.AX660_07810"/>
<dbReference type="Gene3D" id="2.60.120.650">
    <property type="entry name" value="Cupin"/>
    <property type="match status" value="1"/>
</dbReference>
<evidence type="ECO:0000256" key="3">
    <source>
        <dbReference type="ARBA" id="ARBA00022964"/>
    </source>
</evidence>
<dbReference type="PANTHER" id="PTHR13096:SF8">
    <property type="entry name" value="RIBOSOMAL OXYGENASE 1"/>
    <property type="match status" value="1"/>
</dbReference>
<comment type="caution">
    <text evidence="7">The sequence shown here is derived from an EMBL/GenBank/DDBJ whole genome shotgun (WGS) entry which is preliminary data.</text>
</comment>
<feature type="domain" description="JmjC" evidence="6">
    <location>
        <begin position="92"/>
        <end position="219"/>
    </location>
</feature>
<accession>A0A136A3Y3</accession>
<dbReference type="GO" id="GO:0046872">
    <property type="term" value="F:metal ion binding"/>
    <property type="evidence" value="ECO:0007669"/>
    <property type="project" value="UniProtKB-KW"/>
</dbReference>